<feature type="region of interest" description="Disordered" evidence="1">
    <location>
        <begin position="85"/>
        <end position="114"/>
    </location>
</feature>
<evidence type="ECO:0000256" key="1">
    <source>
        <dbReference type="SAM" id="MobiDB-lite"/>
    </source>
</evidence>
<accession>A0AAN8HM62</accession>
<protein>
    <submittedName>
        <fullName evidence="2">Uncharacterized protein</fullName>
    </submittedName>
</protein>
<gene>
    <name evidence="2" type="ORF">CgunFtcFv8_024140</name>
</gene>
<keyword evidence="3" id="KW-1185">Reference proteome</keyword>
<sequence length="114" mass="12508">MPTENSARGHRVSLSSPRLLVKASRSHGQPGLVRSDHAPVFTTWNLSRYLLQSHVAHVAARCRLVYEGRSCHWAELSCALRGRQTPSRGALPTLEVGGSPRRAPDTGPCMKTRV</sequence>
<reference evidence="2 3" key="1">
    <citation type="journal article" date="2023" name="Mol. Biol. Evol.">
        <title>Genomics of Secondarily Temperate Adaptation in the Only Non-Antarctic Icefish.</title>
        <authorList>
            <person name="Rivera-Colon A.G."/>
            <person name="Rayamajhi N."/>
            <person name="Minhas B.F."/>
            <person name="Madrigal G."/>
            <person name="Bilyk K.T."/>
            <person name="Yoon V."/>
            <person name="Hune M."/>
            <person name="Gregory S."/>
            <person name="Cheng C.H.C."/>
            <person name="Catchen J.M."/>
        </authorList>
    </citation>
    <scope>NUCLEOTIDE SEQUENCE [LARGE SCALE GENOMIC DNA]</scope>
    <source>
        <tissue evidence="2">White muscle</tissue>
    </source>
</reference>
<dbReference type="Proteomes" id="UP001331515">
    <property type="component" value="Unassembled WGS sequence"/>
</dbReference>
<comment type="caution">
    <text evidence="2">The sequence shown here is derived from an EMBL/GenBank/DDBJ whole genome shotgun (WGS) entry which is preliminary data.</text>
</comment>
<evidence type="ECO:0000313" key="3">
    <source>
        <dbReference type="Proteomes" id="UP001331515"/>
    </source>
</evidence>
<name>A0AAN8HM62_CHAGU</name>
<proteinExistence type="predicted"/>
<evidence type="ECO:0000313" key="2">
    <source>
        <dbReference type="EMBL" id="KAK5920318.1"/>
    </source>
</evidence>
<dbReference type="EMBL" id="JAURVH010001523">
    <property type="protein sequence ID" value="KAK5920318.1"/>
    <property type="molecule type" value="Genomic_DNA"/>
</dbReference>
<organism evidence="2 3">
    <name type="scientific">Champsocephalus gunnari</name>
    <name type="common">Mackerel icefish</name>
    <dbReference type="NCBI Taxonomy" id="52237"/>
    <lineage>
        <taxon>Eukaryota</taxon>
        <taxon>Metazoa</taxon>
        <taxon>Chordata</taxon>
        <taxon>Craniata</taxon>
        <taxon>Vertebrata</taxon>
        <taxon>Euteleostomi</taxon>
        <taxon>Actinopterygii</taxon>
        <taxon>Neopterygii</taxon>
        <taxon>Teleostei</taxon>
        <taxon>Neoteleostei</taxon>
        <taxon>Acanthomorphata</taxon>
        <taxon>Eupercaria</taxon>
        <taxon>Perciformes</taxon>
        <taxon>Notothenioidei</taxon>
        <taxon>Channichthyidae</taxon>
        <taxon>Champsocephalus</taxon>
    </lineage>
</organism>
<dbReference type="AlphaFoldDB" id="A0AAN8HM62"/>